<keyword evidence="2" id="KW-1185">Reference proteome</keyword>
<dbReference type="AlphaFoldDB" id="A0A5B9QMN8"/>
<protein>
    <submittedName>
        <fullName evidence="1">CRISPR-associated protein (Cas_GSU0053)</fullName>
    </submittedName>
</protein>
<accession>A0A5B9QMN8</accession>
<dbReference type="NCBIfam" id="TIGR02570">
    <property type="entry name" value="cas7_GSU0053"/>
    <property type="match status" value="1"/>
</dbReference>
<dbReference type="EMBL" id="CP042913">
    <property type="protein sequence ID" value="QEG35263.1"/>
    <property type="molecule type" value="Genomic_DNA"/>
</dbReference>
<sequence>MKLKDFSKVLQSSTVLRSRNRLQPAGGNGDVVYPPTYSEGSTRHFRRIDGESRTCVLLDAVTSQANRMEQALRDSSITTPHLSVNVGNYHLTSYDVPHRICDAILRGCTLDGVPYLNSSVGKAILNHDVREIFGYSPSSLLFGFWHSNRTGGVGIKVPRSIASEIVAVDVENAPHTASRIDQLPISKASKVESIKKPDVVAKEGWDWRLNAKGKKPSEALLGNIPPSITDDRGITMDYALQCVSISLSSLRSLSLGNDSEVGVNFLAALGVAGFAEAFSKGCRLRSRCDLLPESQYVWEALSGPESVSLGEISSEVALGLLEESISDVKKAGLPWHETTMLEPSDDLLKLVEEGVQSIGV</sequence>
<proteinExistence type="predicted"/>
<evidence type="ECO:0000313" key="1">
    <source>
        <dbReference type="EMBL" id="QEG35263.1"/>
    </source>
</evidence>
<reference evidence="1 2" key="1">
    <citation type="submission" date="2019-08" db="EMBL/GenBank/DDBJ databases">
        <title>Deep-cultivation of Planctomycetes and their phenomic and genomic characterization uncovers novel biology.</title>
        <authorList>
            <person name="Wiegand S."/>
            <person name="Jogler M."/>
            <person name="Boedeker C."/>
            <person name="Pinto D."/>
            <person name="Vollmers J."/>
            <person name="Rivas-Marin E."/>
            <person name="Kohn T."/>
            <person name="Peeters S.H."/>
            <person name="Heuer A."/>
            <person name="Rast P."/>
            <person name="Oberbeckmann S."/>
            <person name="Bunk B."/>
            <person name="Jeske O."/>
            <person name="Meyerdierks A."/>
            <person name="Storesund J.E."/>
            <person name="Kallscheuer N."/>
            <person name="Luecker S."/>
            <person name="Lage O.M."/>
            <person name="Pohl T."/>
            <person name="Merkel B.J."/>
            <person name="Hornburger P."/>
            <person name="Mueller R.-W."/>
            <person name="Bruemmer F."/>
            <person name="Labrenz M."/>
            <person name="Spormann A.M."/>
            <person name="Op den Camp H."/>
            <person name="Overmann J."/>
            <person name="Amann R."/>
            <person name="Jetten M.S.M."/>
            <person name="Mascher T."/>
            <person name="Medema M.H."/>
            <person name="Devos D.P."/>
            <person name="Kaster A.-K."/>
            <person name="Ovreas L."/>
            <person name="Rohde M."/>
            <person name="Galperin M.Y."/>
            <person name="Jogler C."/>
        </authorList>
    </citation>
    <scope>NUCLEOTIDE SEQUENCE [LARGE SCALE GENOMIC DNA]</scope>
    <source>
        <strain evidence="1 2">Pr1d</strain>
    </source>
</reference>
<dbReference type="RefSeq" id="WP_148073796.1">
    <property type="nucleotide sequence ID" value="NZ_CP042913.1"/>
</dbReference>
<dbReference type="OrthoDB" id="190628at2"/>
<dbReference type="KEGG" id="bgok:Pr1d_25580"/>
<dbReference type="Pfam" id="PF09617">
    <property type="entry name" value="Cas_GSU0053"/>
    <property type="match status" value="1"/>
</dbReference>
<name>A0A5B9QMN8_9BACT</name>
<evidence type="ECO:0000313" key="2">
    <source>
        <dbReference type="Proteomes" id="UP000323917"/>
    </source>
</evidence>
<gene>
    <name evidence="1" type="ORF">Pr1d_25580</name>
</gene>
<dbReference type="Proteomes" id="UP000323917">
    <property type="component" value="Chromosome"/>
</dbReference>
<organism evidence="1 2">
    <name type="scientific">Bythopirellula goksoeyrii</name>
    <dbReference type="NCBI Taxonomy" id="1400387"/>
    <lineage>
        <taxon>Bacteria</taxon>
        <taxon>Pseudomonadati</taxon>
        <taxon>Planctomycetota</taxon>
        <taxon>Planctomycetia</taxon>
        <taxon>Pirellulales</taxon>
        <taxon>Lacipirellulaceae</taxon>
        <taxon>Bythopirellula</taxon>
    </lineage>
</organism>
<dbReference type="InterPro" id="IPR013403">
    <property type="entry name" value="CRISPR-assoc_prot_Csb1/Cas7u"/>
</dbReference>